<organism evidence="1 2">
    <name type="scientific">Actinomadura yumaensis</name>
    <dbReference type="NCBI Taxonomy" id="111807"/>
    <lineage>
        <taxon>Bacteria</taxon>
        <taxon>Bacillati</taxon>
        <taxon>Actinomycetota</taxon>
        <taxon>Actinomycetes</taxon>
        <taxon>Streptosporangiales</taxon>
        <taxon>Thermomonosporaceae</taxon>
        <taxon>Actinomadura</taxon>
    </lineage>
</organism>
<dbReference type="InterPro" id="IPR004195">
    <property type="entry name" value="Head_decoration_D"/>
</dbReference>
<dbReference type="EMBL" id="JBHSXS010000036">
    <property type="protein sequence ID" value="MFC6885297.1"/>
    <property type="molecule type" value="Genomic_DNA"/>
</dbReference>
<sequence length="134" mass="13888">MDLSLTTTTYGQADHTWLGSQHGTDTARSVTLDKSVFTAGTHYPNGFFPSGLPIARITSTAGGGEVGKYGPYDDAATDGRQTLAGFLLDAVRAPTANTDPQGALLLHAIVVESKLPVAVDANGKADVAGRIIFV</sequence>
<dbReference type="Proteomes" id="UP001596380">
    <property type="component" value="Unassembled WGS sequence"/>
</dbReference>
<keyword evidence="2" id="KW-1185">Reference proteome</keyword>
<dbReference type="Pfam" id="PF02924">
    <property type="entry name" value="HDPD"/>
    <property type="match status" value="1"/>
</dbReference>
<evidence type="ECO:0000313" key="2">
    <source>
        <dbReference type="Proteomes" id="UP001596380"/>
    </source>
</evidence>
<name>A0ABW2CUW6_9ACTN</name>
<protein>
    <submittedName>
        <fullName evidence="1">Head decoration protein</fullName>
    </submittedName>
</protein>
<comment type="caution">
    <text evidence="1">The sequence shown here is derived from an EMBL/GenBank/DDBJ whole genome shotgun (WGS) entry which is preliminary data.</text>
</comment>
<evidence type="ECO:0000313" key="1">
    <source>
        <dbReference type="EMBL" id="MFC6885297.1"/>
    </source>
</evidence>
<accession>A0ABW2CUW6</accession>
<dbReference type="RefSeq" id="WP_160826131.1">
    <property type="nucleotide sequence ID" value="NZ_JBHSXE010000001.1"/>
</dbReference>
<proteinExistence type="predicted"/>
<gene>
    <name evidence="1" type="ORF">ACFQKB_36450</name>
</gene>
<reference evidence="2" key="1">
    <citation type="journal article" date="2019" name="Int. J. Syst. Evol. Microbiol.">
        <title>The Global Catalogue of Microorganisms (GCM) 10K type strain sequencing project: providing services to taxonomists for standard genome sequencing and annotation.</title>
        <authorList>
            <consortium name="The Broad Institute Genomics Platform"/>
            <consortium name="The Broad Institute Genome Sequencing Center for Infectious Disease"/>
            <person name="Wu L."/>
            <person name="Ma J."/>
        </authorList>
    </citation>
    <scope>NUCLEOTIDE SEQUENCE [LARGE SCALE GENOMIC DNA]</scope>
    <source>
        <strain evidence="2">JCM 3369</strain>
    </source>
</reference>